<sequence>MGSIRKHWRISHYIHIRYPDGHETPPSTDQVQATVDEVLQAWEQAQAQAQAQQTVQASELTDANPWLRMTGWADYLQGISEKNLLDCVDTPEDEPMDATEQRVQVIWATMEQVARKSQRTVQQCGQAVRMEAVRSQKGQMPYRPLLAYMDESAIKRHVHPWQQILAFIARTQAPHDWTSPKYGMTSRQRRKWCKLWELTSHPPRSSPVEDPQMEPWIMDDREKACLEFCIELLNQRHRSHEYESALVCAMAVLGQGETGWRGPESYPPILSQVIKIARFMVVQKALWMDPNPSEIIQIWGRKDASAEWVLSSADDSLGDIDEGYDSDHATAVQSSPPSSIHSDDALPAVDIRQQGRRPFQEQVTWMMHQFMIRGTHGPMETLLDWRTYGLKVHYNTTAPGHVTWMGEDQLLYQQMQFTMGDFRGFVHGLTTATREILGQLCMKDHAQMPAIPWTALYDDPSQSRPGWNFLQDARTQWPVDGSRWMIDRVRAEPTVQREFMRGGRFHTPAIRQYWQRVAQFKEKLAILQHLE</sequence>
<feature type="compositionally biased region" description="Polar residues" evidence="1">
    <location>
        <begin position="331"/>
        <end position="340"/>
    </location>
</feature>
<protein>
    <submittedName>
        <fullName evidence="2">Uncharacterized protein</fullName>
    </submittedName>
</protein>
<name>A0A8H6QIF9_9EURO</name>
<dbReference type="AlphaFoldDB" id="A0A8H6QIF9"/>
<feature type="region of interest" description="Disordered" evidence="1">
    <location>
        <begin position="323"/>
        <end position="346"/>
    </location>
</feature>
<reference evidence="2" key="1">
    <citation type="submission" date="2020-06" db="EMBL/GenBank/DDBJ databases">
        <title>Draft genome sequences of strains closely related to Aspergillus parafelis and Aspergillus hiratsukae.</title>
        <authorList>
            <person name="Dos Santos R.A.C."/>
            <person name="Rivero-Menendez O."/>
            <person name="Steenwyk J.L."/>
            <person name="Mead M.E."/>
            <person name="Goldman G.H."/>
            <person name="Alastruey-Izquierdo A."/>
            <person name="Rokas A."/>
        </authorList>
    </citation>
    <scope>NUCLEOTIDE SEQUENCE</scope>
    <source>
        <strain evidence="2">CNM-CM6106</strain>
    </source>
</reference>
<proteinExistence type="predicted"/>
<comment type="caution">
    <text evidence="2">The sequence shown here is derived from an EMBL/GenBank/DDBJ whole genome shotgun (WGS) entry which is preliminary data.</text>
</comment>
<accession>A0A8H6QIF9</accession>
<evidence type="ECO:0000313" key="3">
    <source>
        <dbReference type="Proteomes" id="UP000662466"/>
    </source>
</evidence>
<evidence type="ECO:0000313" key="2">
    <source>
        <dbReference type="EMBL" id="KAF7174496.1"/>
    </source>
</evidence>
<organism evidence="2 3">
    <name type="scientific">Aspergillus hiratsukae</name>
    <dbReference type="NCBI Taxonomy" id="1194566"/>
    <lineage>
        <taxon>Eukaryota</taxon>
        <taxon>Fungi</taxon>
        <taxon>Dikarya</taxon>
        <taxon>Ascomycota</taxon>
        <taxon>Pezizomycotina</taxon>
        <taxon>Eurotiomycetes</taxon>
        <taxon>Eurotiomycetidae</taxon>
        <taxon>Eurotiales</taxon>
        <taxon>Aspergillaceae</taxon>
        <taxon>Aspergillus</taxon>
        <taxon>Aspergillus subgen. Fumigati</taxon>
    </lineage>
</organism>
<evidence type="ECO:0000256" key="1">
    <source>
        <dbReference type="SAM" id="MobiDB-lite"/>
    </source>
</evidence>
<dbReference type="Proteomes" id="UP000662466">
    <property type="component" value="Unassembled WGS sequence"/>
</dbReference>
<dbReference type="EMBL" id="JACBAF010001505">
    <property type="protein sequence ID" value="KAF7174496.1"/>
    <property type="molecule type" value="Genomic_DNA"/>
</dbReference>
<gene>
    <name evidence="2" type="ORF">CNMCM6106_008937</name>
</gene>